<evidence type="ECO:0000259" key="1">
    <source>
        <dbReference type="Pfam" id="PF00535"/>
    </source>
</evidence>
<dbReference type="Gene3D" id="3.90.550.10">
    <property type="entry name" value="Spore Coat Polysaccharide Biosynthesis Protein SpsA, Chain A"/>
    <property type="match status" value="1"/>
</dbReference>
<dbReference type="SUPFAM" id="SSF53448">
    <property type="entry name" value="Nucleotide-diphospho-sugar transferases"/>
    <property type="match status" value="1"/>
</dbReference>
<dbReference type="Pfam" id="PF00535">
    <property type="entry name" value="Glycos_transf_2"/>
    <property type="match status" value="1"/>
</dbReference>
<gene>
    <name evidence="2" type="ORF">OXIME_000756</name>
</gene>
<protein>
    <submittedName>
        <fullName evidence="2">Glycosyltransferase</fullName>
        <ecNumber evidence="2">2.4.-.-</ecNumber>
    </submittedName>
</protein>
<dbReference type="EMBL" id="CP133772">
    <property type="protein sequence ID" value="WYY00199.1"/>
    <property type="molecule type" value="Genomic_DNA"/>
</dbReference>
<dbReference type="GO" id="GO:0016757">
    <property type="term" value="F:glycosyltransferase activity"/>
    <property type="evidence" value="ECO:0007669"/>
    <property type="project" value="UniProtKB-KW"/>
</dbReference>
<keyword evidence="2" id="KW-0328">Glycosyltransferase</keyword>
<dbReference type="InterPro" id="IPR001173">
    <property type="entry name" value="Glyco_trans_2-like"/>
</dbReference>
<dbReference type="PANTHER" id="PTHR10859">
    <property type="entry name" value="GLYCOSYL TRANSFERASE"/>
    <property type="match status" value="1"/>
</dbReference>
<name>A0AAX4NGF2_9ARCH</name>
<keyword evidence="2" id="KW-0808">Transferase</keyword>
<dbReference type="KEGG" id="omr:OXIME_000756"/>
<dbReference type="GeneID" id="95967488"/>
<keyword evidence="3" id="KW-1185">Reference proteome</keyword>
<dbReference type="RefSeq" id="WP_393972149.1">
    <property type="nucleotide sequence ID" value="NZ_CP133772.1"/>
</dbReference>
<dbReference type="EC" id="2.4.-.-" evidence="2"/>
<dbReference type="GO" id="GO:0006487">
    <property type="term" value="P:protein N-linked glycosylation"/>
    <property type="evidence" value="ECO:0007669"/>
    <property type="project" value="TreeGrafter"/>
</dbReference>
<dbReference type="Proteomes" id="UP001451606">
    <property type="component" value="Chromosome"/>
</dbReference>
<evidence type="ECO:0000313" key="2">
    <source>
        <dbReference type="EMBL" id="WYY00199.1"/>
    </source>
</evidence>
<accession>A0AAX4NGF2</accession>
<feature type="domain" description="Glycosyltransferase 2-like" evidence="1">
    <location>
        <begin position="26"/>
        <end position="182"/>
    </location>
</feature>
<dbReference type="InterPro" id="IPR029044">
    <property type="entry name" value="Nucleotide-diphossugar_trans"/>
</dbReference>
<dbReference type="PANTHER" id="PTHR10859:SF91">
    <property type="entry name" value="DOLICHYL-PHOSPHATE BETA-GLUCOSYLTRANSFERASE"/>
    <property type="match status" value="1"/>
</dbReference>
<reference evidence="2 3" key="1">
    <citation type="submission" date="2023-09" db="EMBL/GenBank/DDBJ databases">
        <authorList>
            <person name="Golyshina O.V."/>
            <person name="Lunev E.A."/>
            <person name="Bargiela R."/>
            <person name="Gaines M.C."/>
            <person name="Daum B."/>
            <person name="Bale N.J."/>
            <person name="Koenen M."/>
            <person name="Sinninghe Damst J.S."/>
            <person name="Yakimov M."/>
            <person name="Golyshin P.N."/>
        </authorList>
    </citation>
    <scope>NUCLEOTIDE SEQUENCE [LARGE SCALE GENOMIC DNA]</scope>
    <source>
        <strain evidence="2 3">M1</strain>
    </source>
</reference>
<sequence>MQVTQVGKYSDQISSELSEIYYRRFTIIIPAYNEEKRIKPVLKDIVKFVSENSLPWEVIVSIDGNDGTADIVKTFSETYPFVSYTKSSGRGGKGSAIIRASSFAKGDFVILMDADNSMEFSEVVGRIPLIQDYVAVILSRYHDKGDIPLMRRFLSRGFNILVRTFTGLEIGDTQSGYKIFRKGEFLSALGKVGATNTFYDISLLYHIHSSGGQIMETKAHYTHDEGSKFHPLGEVIGQGISLFAFAIRHSRFYHLVPSWMISLYVRKFRWI</sequence>
<dbReference type="AlphaFoldDB" id="A0AAX4NGF2"/>
<evidence type="ECO:0000313" key="3">
    <source>
        <dbReference type="Proteomes" id="UP001451606"/>
    </source>
</evidence>
<organism evidence="2 3">
    <name type="scientific">Oxyplasma meridianum</name>
    <dbReference type="NCBI Taxonomy" id="3073602"/>
    <lineage>
        <taxon>Archaea</taxon>
        <taxon>Methanobacteriati</taxon>
        <taxon>Thermoplasmatota</taxon>
        <taxon>Thermoplasmata</taxon>
        <taxon>Thermoplasmatales</taxon>
        <taxon>Thermoplasmataceae</taxon>
        <taxon>Oxyplasma</taxon>
    </lineage>
</organism>
<proteinExistence type="predicted"/>